<proteinExistence type="predicted"/>
<protein>
    <submittedName>
        <fullName evidence="2">Uncharacterized protein</fullName>
    </submittedName>
</protein>
<reference evidence="3" key="1">
    <citation type="submission" date="2017-02" db="EMBL/GenBank/DDBJ databases">
        <authorList>
            <person name="Dridi B."/>
        </authorList>
    </citation>
    <scope>NUCLEOTIDE SEQUENCE [LARGE SCALE GENOMIC DNA]</scope>
    <source>
        <strain evidence="3">EB411</strain>
    </source>
</reference>
<dbReference type="Proteomes" id="UP000196778">
    <property type="component" value="Unassembled WGS sequence"/>
</dbReference>
<evidence type="ECO:0000256" key="1">
    <source>
        <dbReference type="SAM" id="MobiDB-lite"/>
    </source>
</evidence>
<dbReference type="EMBL" id="FUKR01000005">
    <property type="protein sequence ID" value="SJN16807.1"/>
    <property type="molecule type" value="Genomic_DNA"/>
</dbReference>
<sequence length="48" mass="5058">MQCHPVPVDGGDPVEAGGDRPRLGGIAGVNARHCAPLHEWGWGRGNRT</sequence>
<feature type="region of interest" description="Disordered" evidence="1">
    <location>
        <begin position="1"/>
        <end position="23"/>
    </location>
</feature>
<keyword evidence="3" id="KW-1185">Reference proteome</keyword>
<organism evidence="2 3">
    <name type="scientific">Mycetocola reblochoni REB411</name>
    <dbReference type="NCBI Taxonomy" id="1255698"/>
    <lineage>
        <taxon>Bacteria</taxon>
        <taxon>Bacillati</taxon>
        <taxon>Actinomycetota</taxon>
        <taxon>Actinomycetes</taxon>
        <taxon>Micrococcales</taxon>
        <taxon>Microbacteriaceae</taxon>
        <taxon>Mycetocola</taxon>
    </lineage>
</organism>
<accession>A0A1R4IAF7</accession>
<evidence type="ECO:0000313" key="3">
    <source>
        <dbReference type="Proteomes" id="UP000196778"/>
    </source>
</evidence>
<name>A0A1R4IAF7_9MICO</name>
<dbReference type="AlphaFoldDB" id="A0A1R4IAF7"/>
<evidence type="ECO:0000313" key="2">
    <source>
        <dbReference type="EMBL" id="SJN16807.1"/>
    </source>
</evidence>
<gene>
    <name evidence="2" type="ORF">FM119_00680</name>
</gene>